<gene>
    <name evidence="2" type="ORF">DC094_13745</name>
</gene>
<dbReference type="Proteomes" id="UP000244906">
    <property type="component" value="Unassembled WGS sequence"/>
</dbReference>
<comment type="caution">
    <text evidence="2">The sequence shown here is derived from an EMBL/GenBank/DDBJ whole genome shotgun (WGS) entry which is preliminary data.</text>
</comment>
<sequence>MKFIKILTAITVTIASSIAVAQQPSYTPFERAFLDLKIYNADSAQTCQDALMGKETFNDAWQAYIDAGSVGRDASALANKLHANCISLAQAPNGGDEQPQYTRFERSYLDLKSYNNENAATCLSTLNTDSSAVVHVWKIFIKNGSVKDYGNSFVNKIHRNCLIDAVPIVIGLIGIPWEELTSFERSFLDLKAYSSNSADVCRDVLLGNETINSSWDKLTNAGFISSDKPLANKLNINCIDNAYAEYVASGARIWTDLGPGWTFQKIDMPEYLRYLDEVGYKAETYLMKIALPWEIGHYWRELSIIIVVKYESDHAVFGSEVTINGFSHIYGASVSQPWAHVYETSETYIYQYTTTLGHSPNVELPREVSEIANGFSAYYKSILPILNEFKFKVFPHENVGSKIIVSSQVDASK</sequence>
<dbReference type="RefSeq" id="WP_116687669.1">
    <property type="nucleotide sequence ID" value="NZ_CAWNYD010000005.1"/>
</dbReference>
<reference evidence="2 3" key="1">
    <citation type="submission" date="2018-04" db="EMBL/GenBank/DDBJ databases">
        <title>Thalassorhabdus spongiae gen. nov., sp. nov., isolated from a marine sponge in South-West Iceland.</title>
        <authorList>
            <person name="Knobloch S."/>
            <person name="Daussin A."/>
            <person name="Johannsson R."/>
            <person name="Marteinsson V.T."/>
        </authorList>
    </citation>
    <scope>NUCLEOTIDE SEQUENCE [LARGE SCALE GENOMIC DNA]</scope>
    <source>
        <strain evidence="2 3">Hp12</strain>
    </source>
</reference>
<dbReference type="EMBL" id="QDDL01000005">
    <property type="protein sequence ID" value="PVZ68343.1"/>
    <property type="molecule type" value="Genomic_DNA"/>
</dbReference>
<evidence type="ECO:0000313" key="3">
    <source>
        <dbReference type="Proteomes" id="UP000244906"/>
    </source>
</evidence>
<proteinExistence type="predicted"/>
<feature type="signal peptide" evidence="1">
    <location>
        <begin position="1"/>
        <end position="21"/>
    </location>
</feature>
<feature type="chain" id="PRO_5015836662" evidence="1">
    <location>
        <begin position="22"/>
        <end position="413"/>
    </location>
</feature>
<accession>A0A2V1H005</accession>
<keyword evidence="3" id="KW-1185">Reference proteome</keyword>
<evidence type="ECO:0000256" key="1">
    <source>
        <dbReference type="SAM" id="SignalP"/>
    </source>
</evidence>
<dbReference type="AlphaFoldDB" id="A0A2V1H005"/>
<keyword evidence="1" id="KW-0732">Signal</keyword>
<name>A0A2V1H005_9GAMM</name>
<organism evidence="2 3">
    <name type="scientific">Pelagibaculum spongiae</name>
    <dbReference type="NCBI Taxonomy" id="2080658"/>
    <lineage>
        <taxon>Bacteria</taxon>
        <taxon>Pseudomonadati</taxon>
        <taxon>Pseudomonadota</taxon>
        <taxon>Gammaproteobacteria</taxon>
        <taxon>Oceanospirillales</taxon>
        <taxon>Pelagibaculum</taxon>
    </lineage>
</organism>
<evidence type="ECO:0000313" key="2">
    <source>
        <dbReference type="EMBL" id="PVZ68343.1"/>
    </source>
</evidence>
<protein>
    <submittedName>
        <fullName evidence="2">Uncharacterized protein</fullName>
    </submittedName>
</protein>